<dbReference type="Proteomes" id="UP000203229">
    <property type="component" value="Chromosome"/>
</dbReference>
<accession>A0A222EQ87</accession>
<evidence type="ECO:0000313" key="2">
    <source>
        <dbReference type="Proteomes" id="UP000203229"/>
    </source>
</evidence>
<dbReference type="RefSeq" id="WP_094049187.1">
    <property type="nucleotide sequence ID" value="NZ_CP022535.1"/>
</dbReference>
<dbReference type="KEGG" id="scou:SCORR_v1c06720"/>
<dbReference type="PANTHER" id="PTHR32182:SF22">
    <property type="entry name" value="ATP-DEPENDENT ENDONUCLEASE, OLD FAMILY-RELATED"/>
    <property type="match status" value="1"/>
</dbReference>
<dbReference type="EMBL" id="CP022535">
    <property type="protein sequence ID" value="ASP28444.1"/>
    <property type="molecule type" value="Genomic_DNA"/>
</dbReference>
<name>A0A222EQ87_9MOLU</name>
<keyword evidence="2" id="KW-1185">Reference proteome</keyword>
<dbReference type="InterPro" id="IPR027417">
    <property type="entry name" value="P-loop_NTPase"/>
</dbReference>
<organism evidence="1 2">
    <name type="scientific">Spiroplasma corruscae</name>
    <dbReference type="NCBI Taxonomy" id="216934"/>
    <lineage>
        <taxon>Bacteria</taxon>
        <taxon>Bacillati</taxon>
        <taxon>Mycoplasmatota</taxon>
        <taxon>Mollicutes</taxon>
        <taxon>Entomoplasmatales</taxon>
        <taxon>Spiroplasmataceae</taxon>
        <taxon>Spiroplasma</taxon>
    </lineage>
</organism>
<dbReference type="AlphaFoldDB" id="A0A222EQ87"/>
<dbReference type="SUPFAM" id="SSF52540">
    <property type="entry name" value="P-loop containing nucleoside triphosphate hydrolases"/>
    <property type="match status" value="2"/>
</dbReference>
<evidence type="ECO:0000313" key="1">
    <source>
        <dbReference type="EMBL" id="ASP28444.1"/>
    </source>
</evidence>
<dbReference type="Gene3D" id="3.40.50.300">
    <property type="entry name" value="P-loop containing nucleotide triphosphate hydrolases"/>
    <property type="match status" value="1"/>
</dbReference>
<dbReference type="GO" id="GO:0006302">
    <property type="term" value="P:double-strand break repair"/>
    <property type="evidence" value="ECO:0007669"/>
    <property type="project" value="TreeGrafter"/>
</dbReference>
<protein>
    <submittedName>
        <fullName evidence="1">Uncharacterized protein</fullName>
    </submittedName>
</protein>
<sequence length="683" mass="81946">MKIKINSVEGFKKNQIINFKDNLNIILGPSGSGKTTLLNKIEFCYINQISNKEIEIEGSIKNNEVYKFQIEDEKDAKKLSDFYIKLTLRYLLEFYYIVTSENEYLNAFKKSRVSNIDLIKLVNDQFLLFINYFKSLYKEGFLYMDSLNNRFYLIKIKGFHNLFYILINKVITNDIDNNFHLDIERMYQNNYLNYLDYLNNSIWINDYLISKYNNKKNISIDSSVFIKYYGKSFNEFIQRTEVLELFRTLRKNISPKELIKFIDNKVEKLNIDTFSTTQEKLITSTINNKVILNLNRFIVREWSLISHKSISEGSKDNFEFMFLRAIDINEKLFYESLNFNNDNNESKNKVINKLRLFFDSFINILLDGFNNDNEYEYLKNVRLVFDDFDGILSIGFKYFNDEYKERNFILSSSILEFFNVYIILEFIKKENLKPIILIDNICSSLDKNLQINLIKYINSVANNNLKILFATSSTNFIITNNYYYIKKNKFGKNVIHKDRKYLNNLNYSYDYKLNNFYKLNKDKLDSKYKKIILLEGVNYCKILQKLLPNHYYVTFLNGRYDLINTSLELKKFNLDIYYLYKENQEDKFYFDKYVNKLSYVKLCKFKYLNKVEELIKYLLNGFNINNINDEEEQIIINISNLYNSCQVDKNCRKSITDYFCNNYENLKNIINKSYIIEIINLFE</sequence>
<dbReference type="GO" id="GO:0000731">
    <property type="term" value="P:DNA synthesis involved in DNA repair"/>
    <property type="evidence" value="ECO:0007669"/>
    <property type="project" value="TreeGrafter"/>
</dbReference>
<reference evidence="1 2" key="1">
    <citation type="submission" date="2017-07" db="EMBL/GenBank/DDBJ databases">
        <title>Complete genome sequence of Spiroplasma corruscae EC-1 (DSM 19793).</title>
        <authorList>
            <person name="Tsai Y.-M."/>
            <person name="Lo W.-S."/>
            <person name="Kuo C.-H."/>
        </authorList>
    </citation>
    <scope>NUCLEOTIDE SEQUENCE [LARGE SCALE GENOMIC DNA]</scope>
    <source>
        <strain evidence="1 2">EC-1</strain>
    </source>
</reference>
<dbReference type="PANTHER" id="PTHR32182">
    <property type="entry name" value="DNA REPLICATION AND REPAIR PROTEIN RECF"/>
    <property type="match status" value="1"/>
</dbReference>
<proteinExistence type="predicted"/>
<gene>
    <name evidence="1" type="ORF">SCORR_v1c06720</name>
</gene>
<dbReference type="OrthoDB" id="9803889at2"/>